<keyword evidence="5" id="KW-1015">Disulfide bond</keyword>
<evidence type="ECO:0000313" key="13">
    <source>
        <dbReference type="Proteomes" id="UP001141806"/>
    </source>
</evidence>
<dbReference type="InterPro" id="IPR016140">
    <property type="entry name" value="Bifunc_inhib/LTP/seed_store"/>
</dbReference>
<dbReference type="GO" id="GO:0098552">
    <property type="term" value="C:side of membrane"/>
    <property type="evidence" value="ECO:0007669"/>
    <property type="project" value="UniProtKB-KW"/>
</dbReference>
<dbReference type="GO" id="GO:0008289">
    <property type="term" value="F:lipid binding"/>
    <property type="evidence" value="ECO:0007669"/>
    <property type="project" value="InterPro"/>
</dbReference>
<reference evidence="12" key="1">
    <citation type="journal article" date="2023" name="Plant J.">
        <title>The genome of the king protea, Protea cynaroides.</title>
        <authorList>
            <person name="Chang J."/>
            <person name="Duong T.A."/>
            <person name="Schoeman C."/>
            <person name="Ma X."/>
            <person name="Roodt D."/>
            <person name="Barker N."/>
            <person name="Li Z."/>
            <person name="Van de Peer Y."/>
            <person name="Mizrachi E."/>
        </authorList>
    </citation>
    <scope>NUCLEOTIDE SEQUENCE</scope>
    <source>
        <tissue evidence="12">Young leaves</tissue>
    </source>
</reference>
<evidence type="ECO:0000256" key="1">
    <source>
        <dbReference type="ARBA" id="ARBA00004609"/>
    </source>
</evidence>
<evidence type="ECO:0000256" key="9">
    <source>
        <dbReference type="SAM" id="Phobius"/>
    </source>
</evidence>
<evidence type="ECO:0000256" key="7">
    <source>
        <dbReference type="ARBA" id="ARBA00023288"/>
    </source>
</evidence>
<keyword evidence="6" id="KW-0325">Glycoprotein</keyword>
<dbReference type="CDD" id="cd00010">
    <property type="entry name" value="AAI_LTSS"/>
    <property type="match status" value="1"/>
</dbReference>
<feature type="compositionally biased region" description="Low complexity" evidence="8">
    <location>
        <begin position="114"/>
        <end position="148"/>
    </location>
</feature>
<evidence type="ECO:0000256" key="10">
    <source>
        <dbReference type="SAM" id="SignalP"/>
    </source>
</evidence>
<evidence type="ECO:0000256" key="6">
    <source>
        <dbReference type="ARBA" id="ARBA00023180"/>
    </source>
</evidence>
<evidence type="ECO:0000256" key="2">
    <source>
        <dbReference type="ARBA" id="ARBA00009748"/>
    </source>
</evidence>
<dbReference type="SUPFAM" id="SSF47699">
    <property type="entry name" value="Bifunctional inhibitor/lipid-transfer protein/seed storage 2S albumin"/>
    <property type="match status" value="1"/>
</dbReference>
<evidence type="ECO:0000313" key="12">
    <source>
        <dbReference type="EMBL" id="KAJ4954326.1"/>
    </source>
</evidence>
<dbReference type="InterPro" id="IPR043325">
    <property type="entry name" value="LTSS"/>
</dbReference>
<dbReference type="SMART" id="SM00499">
    <property type="entry name" value="AAI"/>
    <property type="match status" value="1"/>
</dbReference>
<comment type="caution">
    <text evidence="12">The sequence shown here is derived from an EMBL/GenBank/DDBJ whole genome shotgun (WGS) entry which is preliminary data.</text>
</comment>
<evidence type="ECO:0000256" key="5">
    <source>
        <dbReference type="ARBA" id="ARBA00023157"/>
    </source>
</evidence>
<dbReference type="PRINTS" id="PR00382">
    <property type="entry name" value="LIPIDTRNSFER"/>
</dbReference>
<evidence type="ECO:0000256" key="3">
    <source>
        <dbReference type="ARBA" id="ARBA00022622"/>
    </source>
</evidence>
<evidence type="ECO:0000259" key="11">
    <source>
        <dbReference type="SMART" id="SM00499"/>
    </source>
</evidence>
<feature type="domain" description="Bifunctional inhibitor/plant lipid transfer protein/seed storage helical" evidence="11">
    <location>
        <begin position="29"/>
        <end position="108"/>
    </location>
</feature>
<feature type="signal peptide" evidence="10">
    <location>
        <begin position="1"/>
        <end position="25"/>
    </location>
</feature>
<feature type="transmembrane region" description="Helical" evidence="9">
    <location>
        <begin position="172"/>
        <end position="189"/>
    </location>
</feature>
<dbReference type="InterPro" id="IPR036312">
    <property type="entry name" value="Bifun_inhib/LTP/seed_sf"/>
</dbReference>
<keyword evidence="9" id="KW-0472">Membrane</keyword>
<feature type="region of interest" description="Disordered" evidence="8">
    <location>
        <begin position="111"/>
        <end position="164"/>
    </location>
</feature>
<dbReference type="Pfam" id="PF14368">
    <property type="entry name" value="LTP_2"/>
    <property type="match status" value="1"/>
</dbReference>
<keyword evidence="13" id="KW-1185">Reference proteome</keyword>
<evidence type="ECO:0000256" key="8">
    <source>
        <dbReference type="SAM" id="MobiDB-lite"/>
    </source>
</evidence>
<gene>
    <name evidence="12" type="ORF">NE237_011109</name>
</gene>
<accession>A0A9Q0GWF3</accession>
<keyword evidence="7" id="KW-0449">Lipoprotein</keyword>
<keyword evidence="9" id="KW-0812">Transmembrane</keyword>
<dbReference type="EMBL" id="JAMYWD010000011">
    <property type="protein sequence ID" value="KAJ4954326.1"/>
    <property type="molecule type" value="Genomic_DNA"/>
</dbReference>
<comment type="subcellular location">
    <subcellularLocation>
        <location evidence="1">Cell membrane</location>
        <topology evidence="1">Lipid-anchor</topology>
        <topology evidence="1">GPI-anchor</topology>
    </subcellularLocation>
</comment>
<dbReference type="InterPro" id="IPR000528">
    <property type="entry name" value="Plant_nsLTP"/>
</dbReference>
<sequence length="190" mass="19071">MAAMKGIKMGLVAIAVTMVWVGAAAQLSCTNAIVGMSPCLNYITGNSPDPSSSCCQQLASVVQSQPVCLCQVLNGGGATATLGIAINQTLALALPAACKVQTPSVSKCNAVNGPSTSPAAESPVASSAGSINSTTTPTSESPHSGTGSKMVPSTRVDTSDGNRNTKSPLHDLVVLLLLFMASFASVLISF</sequence>
<dbReference type="PANTHER" id="PTHR33044">
    <property type="entry name" value="BIFUNCTIONAL INHIBITOR/LIPID-TRANSFER PROTEIN/SEED STORAGE 2S ALBUMIN SUPERFAMILY PROTEIN-RELATED"/>
    <property type="match status" value="1"/>
</dbReference>
<protein>
    <recommendedName>
        <fullName evidence="11">Bifunctional inhibitor/plant lipid transfer protein/seed storage helical domain-containing protein</fullName>
    </recommendedName>
</protein>
<evidence type="ECO:0000256" key="4">
    <source>
        <dbReference type="ARBA" id="ARBA00022729"/>
    </source>
</evidence>
<feature type="chain" id="PRO_5040510506" description="Bifunctional inhibitor/plant lipid transfer protein/seed storage helical domain-containing protein" evidence="10">
    <location>
        <begin position="26"/>
        <end position="190"/>
    </location>
</feature>
<dbReference type="GO" id="GO:0006869">
    <property type="term" value="P:lipid transport"/>
    <property type="evidence" value="ECO:0007669"/>
    <property type="project" value="InterPro"/>
</dbReference>
<proteinExistence type="inferred from homology"/>
<dbReference type="GO" id="GO:0005886">
    <property type="term" value="C:plasma membrane"/>
    <property type="evidence" value="ECO:0007669"/>
    <property type="project" value="UniProtKB-SubCell"/>
</dbReference>
<organism evidence="12 13">
    <name type="scientific">Protea cynaroides</name>
    <dbReference type="NCBI Taxonomy" id="273540"/>
    <lineage>
        <taxon>Eukaryota</taxon>
        <taxon>Viridiplantae</taxon>
        <taxon>Streptophyta</taxon>
        <taxon>Embryophyta</taxon>
        <taxon>Tracheophyta</taxon>
        <taxon>Spermatophyta</taxon>
        <taxon>Magnoliopsida</taxon>
        <taxon>Proteales</taxon>
        <taxon>Proteaceae</taxon>
        <taxon>Protea</taxon>
    </lineage>
</organism>
<feature type="compositionally biased region" description="Polar residues" evidence="8">
    <location>
        <begin position="155"/>
        <end position="164"/>
    </location>
</feature>
<dbReference type="OrthoDB" id="911994at2759"/>
<comment type="similarity">
    <text evidence="2">Belongs to the plant LTP family.</text>
</comment>
<dbReference type="Proteomes" id="UP001141806">
    <property type="component" value="Unassembled WGS sequence"/>
</dbReference>
<dbReference type="FunFam" id="1.10.110.10:FF:000001">
    <property type="entry name" value="Bifunctional inhibitor/lipid-transfer protein/seed storage 2S albumin superfamily protein"/>
    <property type="match status" value="1"/>
</dbReference>
<keyword evidence="9" id="KW-1133">Transmembrane helix</keyword>
<dbReference type="Gene3D" id="1.10.110.10">
    <property type="entry name" value="Plant lipid-transfer and hydrophobic proteins"/>
    <property type="match status" value="1"/>
</dbReference>
<name>A0A9Q0GWF3_9MAGN</name>
<keyword evidence="3" id="KW-0336">GPI-anchor</keyword>
<dbReference type="AlphaFoldDB" id="A0A9Q0GWF3"/>
<keyword evidence="4 10" id="KW-0732">Signal</keyword>